<dbReference type="CDD" id="cd00093">
    <property type="entry name" value="HTH_XRE"/>
    <property type="match status" value="1"/>
</dbReference>
<evidence type="ECO:0000256" key="1">
    <source>
        <dbReference type="ARBA" id="ARBA00023125"/>
    </source>
</evidence>
<dbReference type="InterPro" id="IPR050807">
    <property type="entry name" value="TransReg_Diox_bact_type"/>
</dbReference>
<comment type="caution">
    <text evidence="3">The sequence shown here is derived from an EMBL/GenBank/DDBJ whole genome shotgun (WGS) entry which is preliminary data.</text>
</comment>
<dbReference type="PANTHER" id="PTHR46797:SF11">
    <property type="entry name" value="HTH-TYPE TRANSCRIPTIONAL REGULATOR PUUR"/>
    <property type="match status" value="1"/>
</dbReference>
<dbReference type="GO" id="GO:0003677">
    <property type="term" value="F:DNA binding"/>
    <property type="evidence" value="ECO:0007669"/>
    <property type="project" value="UniProtKB-KW"/>
</dbReference>
<organism evidence="3 4">
    <name type="scientific">Ruegeria marisrubri</name>
    <dbReference type="NCBI Taxonomy" id="1685379"/>
    <lineage>
        <taxon>Bacteria</taxon>
        <taxon>Pseudomonadati</taxon>
        <taxon>Pseudomonadota</taxon>
        <taxon>Alphaproteobacteria</taxon>
        <taxon>Rhodobacterales</taxon>
        <taxon>Roseobacteraceae</taxon>
        <taxon>Ruegeria</taxon>
    </lineage>
</organism>
<dbReference type="STRING" id="1685379.AVO45_01665"/>
<gene>
    <name evidence="3" type="ORF">AVO45_01665</name>
</gene>
<name>A0A124F5M3_9RHOB</name>
<dbReference type="SUPFAM" id="SSF51182">
    <property type="entry name" value="RmlC-like cupins"/>
    <property type="match status" value="1"/>
</dbReference>
<dbReference type="SUPFAM" id="SSF47413">
    <property type="entry name" value="lambda repressor-like DNA-binding domains"/>
    <property type="match status" value="1"/>
</dbReference>
<dbReference type="EMBL" id="LQBQ01000001">
    <property type="protein sequence ID" value="KUJ85721.1"/>
    <property type="molecule type" value="Genomic_DNA"/>
</dbReference>
<dbReference type="SMART" id="SM00530">
    <property type="entry name" value="HTH_XRE"/>
    <property type="match status" value="1"/>
</dbReference>
<dbReference type="PANTHER" id="PTHR46797">
    <property type="entry name" value="HTH-TYPE TRANSCRIPTIONAL REGULATOR"/>
    <property type="match status" value="1"/>
</dbReference>
<dbReference type="Proteomes" id="UP000053791">
    <property type="component" value="Unassembled WGS sequence"/>
</dbReference>
<dbReference type="InterPro" id="IPR014710">
    <property type="entry name" value="RmlC-like_jellyroll"/>
</dbReference>
<reference evidence="3 4" key="1">
    <citation type="submission" date="2015-12" db="EMBL/GenBank/DDBJ databases">
        <authorList>
            <person name="Shamseldin A."/>
            <person name="Moawad H."/>
            <person name="Abd El-Rahim W.M."/>
            <person name="Sadowsky M.J."/>
        </authorList>
    </citation>
    <scope>NUCLEOTIDE SEQUENCE [LARGE SCALE GENOMIC DNA]</scope>
    <source>
        <strain evidence="3 4">ZGT118</strain>
    </source>
</reference>
<dbReference type="OrthoDB" id="9814751at2"/>
<dbReference type="Gene3D" id="1.10.260.40">
    <property type="entry name" value="lambda repressor-like DNA-binding domains"/>
    <property type="match status" value="1"/>
</dbReference>
<evidence type="ECO:0000313" key="3">
    <source>
        <dbReference type="EMBL" id="KUJ85721.1"/>
    </source>
</evidence>
<dbReference type="GO" id="GO:0003700">
    <property type="term" value="F:DNA-binding transcription factor activity"/>
    <property type="evidence" value="ECO:0007669"/>
    <property type="project" value="TreeGrafter"/>
</dbReference>
<evidence type="ECO:0000259" key="2">
    <source>
        <dbReference type="PROSITE" id="PS50943"/>
    </source>
</evidence>
<keyword evidence="1" id="KW-0238">DNA-binding</keyword>
<dbReference type="InterPro" id="IPR013096">
    <property type="entry name" value="Cupin_2"/>
</dbReference>
<dbReference type="Gene3D" id="2.60.120.10">
    <property type="entry name" value="Jelly Rolls"/>
    <property type="match status" value="1"/>
</dbReference>
<dbReference type="GO" id="GO:0005829">
    <property type="term" value="C:cytosol"/>
    <property type="evidence" value="ECO:0007669"/>
    <property type="project" value="TreeGrafter"/>
</dbReference>
<dbReference type="PROSITE" id="PS50943">
    <property type="entry name" value="HTH_CROC1"/>
    <property type="match status" value="1"/>
</dbReference>
<dbReference type="CDD" id="cd02209">
    <property type="entry name" value="cupin_XRE_C"/>
    <property type="match status" value="1"/>
</dbReference>
<keyword evidence="4" id="KW-1185">Reference proteome</keyword>
<dbReference type="InterPro" id="IPR010982">
    <property type="entry name" value="Lambda_DNA-bd_dom_sf"/>
</dbReference>
<evidence type="ECO:0000313" key="4">
    <source>
        <dbReference type="Proteomes" id="UP000053791"/>
    </source>
</evidence>
<dbReference type="Pfam" id="PF07883">
    <property type="entry name" value="Cupin_2"/>
    <property type="match status" value="1"/>
</dbReference>
<dbReference type="InterPro" id="IPR011051">
    <property type="entry name" value="RmlC_Cupin_sf"/>
</dbReference>
<dbReference type="AlphaFoldDB" id="A0A124F5M3"/>
<dbReference type="InterPro" id="IPR001387">
    <property type="entry name" value="Cro/C1-type_HTH"/>
</dbReference>
<feature type="domain" description="HTH cro/C1-type" evidence="2">
    <location>
        <begin position="10"/>
        <end position="64"/>
    </location>
</feature>
<sequence length="192" mass="20831">MDEFDVGARLKELRLNQGLSQRQLAEAAEVPHGQISMVETNKSSPSVATLRKILGGLGITMSEFFEPEANQGGEVFFTPDQLKDLTSRIYSDRAGTIGRLTLKQVGNARDLGLQILHETYEPGADTGADMLSHPATEGGIVMSGELEVTVGDQVRVLKAGDAYLFNSLEPHRFRNISDRVAVVVSACTPPYL</sequence>
<accession>A0A124F5M3</accession>
<proteinExistence type="predicted"/>
<protein>
    <submittedName>
        <fullName evidence="3">XRE family transcriptional regulator</fullName>
    </submittedName>
</protein>
<dbReference type="Pfam" id="PF01381">
    <property type="entry name" value="HTH_3"/>
    <property type="match status" value="1"/>
</dbReference>